<feature type="compositionally biased region" description="Low complexity" evidence="1">
    <location>
        <begin position="77"/>
        <end position="88"/>
    </location>
</feature>
<dbReference type="WBParaSite" id="ALUE_0001389201-mRNA-1">
    <property type="protein sequence ID" value="ALUE_0001389201-mRNA-1"/>
    <property type="gene ID" value="ALUE_0001389201"/>
</dbReference>
<evidence type="ECO:0000256" key="1">
    <source>
        <dbReference type="SAM" id="MobiDB-lite"/>
    </source>
</evidence>
<proteinExistence type="predicted"/>
<dbReference type="Proteomes" id="UP000036681">
    <property type="component" value="Unplaced"/>
</dbReference>
<sequence>MVECSKRSDCWGEIESARCSLRSSVSSETVTTAGCLMDRLTVKDNGVEEVNVRGGGSMKPSTGTQLLPNSKPTIEKQPQQAAAAQTTG</sequence>
<organism evidence="2 3">
    <name type="scientific">Ascaris lumbricoides</name>
    <name type="common">Giant roundworm</name>
    <dbReference type="NCBI Taxonomy" id="6252"/>
    <lineage>
        <taxon>Eukaryota</taxon>
        <taxon>Metazoa</taxon>
        <taxon>Ecdysozoa</taxon>
        <taxon>Nematoda</taxon>
        <taxon>Chromadorea</taxon>
        <taxon>Rhabditida</taxon>
        <taxon>Spirurina</taxon>
        <taxon>Ascaridomorpha</taxon>
        <taxon>Ascaridoidea</taxon>
        <taxon>Ascarididae</taxon>
        <taxon>Ascaris</taxon>
    </lineage>
</organism>
<feature type="region of interest" description="Disordered" evidence="1">
    <location>
        <begin position="52"/>
        <end position="88"/>
    </location>
</feature>
<evidence type="ECO:0000313" key="3">
    <source>
        <dbReference type="WBParaSite" id="ALUE_0001389201-mRNA-1"/>
    </source>
</evidence>
<protein>
    <submittedName>
        <fullName evidence="3">Apple domain-containing protein</fullName>
    </submittedName>
</protein>
<reference evidence="3" key="1">
    <citation type="submission" date="2017-02" db="UniProtKB">
        <authorList>
            <consortium name="WormBaseParasite"/>
        </authorList>
    </citation>
    <scope>IDENTIFICATION</scope>
</reference>
<evidence type="ECO:0000313" key="2">
    <source>
        <dbReference type="Proteomes" id="UP000036681"/>
    </source>
</evidence>
<feature type="compositionally biased region" description="Polar residues" evidence="1">
    <location>
        <begin position="59"/>
        <end position="72"/>
    </location>
</feature>
<name>A0A0M3I911_ASCLU</name>
<keyword evidence="2" id="KW-1185">Reference proteome</keyword>
<accession>A0A0M3I911</accession>
<dbReference type="AlphaFoldDB" id="A0A0M3I911"/>